<dbReference type="SUPFAM" id="SSF64397">
    <property type="entry name" value="Hsp33 domain"/>
    <property type="match status" value="1"/>
</dbReference>
<sequence>MTQTISPDQLHPFIFEHSAVRGNCVHLDQSLFTALEHQPLAPALKQVIGEFAAASVLLTSTLKMQGKLILQLQSRGALQLLVVECTSALDIRATAKVQEELQGGHLTDWLEQGQLVITLMPEEGEPYQGIVPLEGDNIASMLENYMLRSQQIETRLWLTAEGDHAAGLLLQKLPQQQEQDLDCWNRVQHLAGTVTNRELLDLDTQTLLQRLFAEEDVRLFDGRNIRAFCSCSQESVTNMLQLLGLAEVRSILEEQGSVQIQCDFCNKHYVVDEEEALALFSDDDDHKITH</sequence>
<dbReference type="InterPro" id="IPR016153">
    <property type="entry name" value="Heat_shock_Hsp33_N"/>
</dbReference>
<dbReference type="PANTHER" id="PTHR30111">
    <property type="entry name" value="33 KDA CHAPERONIN"/>
    <property type="match status" value="1"/>
</dbReference>
<dbReference type="RefSeq" id="WP_091471333.1">
    <property type="nucleotide sequence ID" value="NZ_FNFX01000002.1"/>
</dbReference>
<dbReference type="AlphaFoldDB" id="A0A1G9BSJ5"/>
<protein>
    <submittedName>
        <fullName evidence="6">Molecular chaperone Hsp33</fullName>
    </submittedName>
</protein>
<proteinExistence type="predicted"/>
<dbReference type="SUPFAM" id="SSF118352">
    <property type="entry name" value="HSP33 redox switch-like"/>
    <property type="match status" value="1"/>
</dbReference>
<dbReference type="Gene3D" id="1.10.287.480">
    <property type="entry name" value="helix hairpin bin"/>
    <property type="match status" value="1"/>
</dbReference>
<evidence type="ECO:0000256" key="5">
    <source>
        <dbReference type="ARBA" id="ARBA00023284"/>
    </source>
</evidence>
<dbReference type="InterPro" id="IPR023212">
    <property type="entry name" value="Hsp33_helix_hairpin_bin_dom_sf"/>
</dbReference>
<keyword evidence="2" id="KW-0862">Zinc</keyword>
<evidence type="ECO:0000256" key="1">
    <source>
        <dbReference type="ARBA" id="ARBA00022490"/>
    </source>
</evidence>
<keyword evidence="3" id="KW-1015">Disulfide bond</keyword>
<dbReference type="Gene3D" id="3.90.1280.10">
    <property type="entry name" value="HSP33 redox switch-like"/>
    <property type="match status" value="1"/>
</dbReference>
<dbReference type="GO" id="GO:0005737">
    <property type="term" value="C:cytoplasm"/>
    <property type="evidence" value="ECO:0007669"/>
    <property type="project" value="InterPro"/>
</dbReference>
<keyword evidence="7" id="KW-1185">Reference proteome</keyword>
<dbReference type="GO" id="GO:0044183">
    <property type="term" value="F:protein folding chaperone"/>
    <property type="evidence" value="ECO:0007669"/>
    <property type="project" value="TreeGrafter"/>
</dbReference>
<dbReference type="PIRSF" id="PIRSF005261">
    <property type="entry name" value="Heat_shock_Hsp33"/>
    <property type="match status" value="1"/>
</dbReference>
<dbReference type="Gene3D" id="3.55.30.10">
    <property type="entry name" value="Hsp33 domain"/>
    <property type="match status" value="1"/>
</dbReference>
<dbReference type="EMBL" id="FNFX01000002">
    <property type="protein sequence ID" value="SDK42407.1"/>
    <property type="molecule type" value="Genomic_DNA"/>
</dbReference>
<gene>
    <name evidence="6" type="ORF">SAMN05192566_1321</name>
</gene>
<evidence type="ECO:0000256" key="4">
    <source>
        <dbReference type="ARBA" id="ARBA00023186"/>
    </source>
</evidence>
<dbReference type="InterPro" id="IPR000397">
    <property type="entry name" value="Heat_shock_Hsp33"/>
</dbReference>
<evidence type="ECO:0000313" key="7">
    <source>
        <dbReference type="Proteomes" id="UP000198629"/>
    </source>
</evidence>
<dbReference type="PANTHER" id="PTHR30111:SF1">
    <property type="entry name" value="33 KDA CHAPERONIN"/>
    <property type="match status" value="1"/>
</dbReference>
<keyword evidence="4" id="KW-0143">Chaperone</keyword>
<dbReference type="GO" id="GO:0042026">
    <property type="term" value="P:protein refolding"/>
    <property type="evidence" value="ECO:0007669"/>
    <property type="project" value="TreeGrafter"/>
</dbReference>
<evidence type="ECO:0000256" key="2">
    <source>
        <dbReference type="ARBA" id="ARBA00022833"/>
    </source>
</evidence>
<dbReference type="InterPro" id="IPR016154">
    <property type="entry name" value="Heat_shock_Hsp33_C"/>
</dbReference>
<accession>A0A1G9BSJ5</accession>
<evidence type="ECO:0000256" key="3">
    <source>
        <dbReference type="ARBA" id="ARBA00023157"/>
    </source>
</evidence>
<organism evidence="6 7">
    <name type="scientific">Methylophilus rhizosphaerae</name>
    <dbReference type="NCBI Taxonomy" id="492660"/>
    <lineage>
        <taxon>Bacteria</taxon>
        <taxon>Pseudomonadati</taxon>
        <taxon>Pseudomonadota</taxon>
        <taxon>Betaproteobacteria</taxon>
        <taxon>Nitrosomonadales</taxon>
        <taxon>Methylophilaceae</taxon>
        <taxon>Methylophilus</taxon>
    </lineage>
</organism>
<dbReference type="GO" id="GO:0051082">
    <property type="term" value="F:unfolded protein binding"/>
    <property type="evidence" value="ECO:0007669"/>
    <property type="project" value="InterPro"/>
</dbReference>
<evidence type="ECO:0000313" key="6">
    <source>
        <dbReference type="EMBL" id="SDK42407.1"/>
    </source>
</evidence>
<dbReference type="OrthoDB" id="9793753at2"/>
<keyword evidence="5" id="KW-0676">Redox-active center</keyword>
<keyword evidence="1" id="KW-0963">Cytoplasm</keyword>
<reference evidence="7" key="1">
    <citation type="submission" date="2016-10" db="EMBL/GenBank/DDBJ databases">
        <authorList>
            <person name="Varghese N."/>
            <person name="Submissions S."/>
        </authorList>
    </citation>
    <scope>NUCLEOTIDE SEQUENCE [LARGE SCALE GENOMIC DNA]</scope>
    <source>
        <strain evidence="7">CBMB127</strain>
    </source>
</reference>
<dbReference type="Pfam" id="PF01430">
    <property type="entry name" value="HSP33"/>
    <property type="match status" value="1"/>
</dbReference>
<dbReference type="STRING" id="492660.SAMN05192566_1321"/>
<name>A0A1G9BSJ5_9PROT</name>
<dbReference type="Proteomes" id="UP000198629">
    <property type="component" value="Unassembled WGS sequence"/>
</dbReference>
<dbReference type="CDD" id="cd00498">
    <property type="entry name" value="Hsp33"/>
    <property type="match status" value="1"/>
</dbReference>